<accession>A0A9P6EWU8</accession>
<evidence type="ECO:0000313" key="3">
    <source>
        <dbReference type="EMBL" id="KAF9537173.1"/>
    </source>
</evidence>
<dbReference type="InterPro" id="IPR000719">
    <property type="entry name" value="Prot_kinase_dom"/>
</dbReference>
<comment type="caution">
    <text evidence="3">The sequence shown here is derived from an EMBL/GenBank/DDBJ whole genome shotgun (WGS) entry which is preliminary data.</text>
</comment>
<feature type="domain" description="Protein kinase" evidence="2">
    <location>
        <begin position="23"/>
        <end position="61"/>
    </location>
</feature>
<sequence>MTPTSQPALAARRAPQSVDSGRLILQDLLGVGAYGCVYRAQDSTTGETLAVKCLNTSGLDS</sequence>
<protein>
    <recommendedName>
        <fullName evidence="2">Protein kinase domain-containing protein</fullName>
    </recommendedName>
</protein>
<evidence type="ECO:0000256" key="1">
    <source>
        <dbReference type="PROSITE-ProRule" id="PRU10141"/>
    </source>
</evidence>
<dbReference type="InterPro" id="IPR017441">
    <property type="entry name" value="Protein_kinase_ATP_BS"/>
</dbReference>
<dbReference type="PROSITE" id="PS00107">
    <property type="entry name" value="PROTEIN_KINASE_ATP"/>
    <property type="match status" value="1"/>
</dbReference>
<dbReference type="Gene3D" id="3.30.200.20">
    <property type="entry name" value="Phosphorylase Kinase, domain 1"/>
    <property type="match status" value="1"/>
</dbReference>
<evidence type="ECO:0000259" key="2">
    <source>
        <dbReference type="PROSITE" id="PS50011"/>
    </source>
</evidence>
<dbReference type="GO" id="GO:0004672">
    <property type="term" value="F:protein kinase activity"/>
    <property type="evidence" value="ECO:0007669"/>
    <property type="project" value="InterPro"/>
</dbReference>
<dbReference type="PROSITE" id="PS50011">
    <property type="entry name" value="PROTEIN_KINASE_DOM"/>
    <property type="match status" value="1"/>
</dbReference>
<gene>
    <name evidence="3" type="ORF">BGW38_010074</name>
</gene>
<evidence type="ECO:0000313" key="4">
    <source>
        <dbReference type="Proteomes" id="UP000780801"/>
    </source>
</evidence>
<feature type="binding site" evidence="1">
    <location>
        <position position="52"/>
    </location>
    <ligand>
        <name>ATP</name>
        <dbReference type="ChEBI" id="CHEBI:30616"/>
    </ligand>
</feature>
<organism evidence="3 4">
    <name type="scientific">Lunasporangiospora selenospora</name>
    <dbReference type="NCBI Taxonomy" id="979761"/>
    <lineage>
        <taxon>Eukaryota</taxon>
        <taxon>Fungi</taxon>
        <taxon>Fungi incertae sedis</taxon>
        <taxon>Mucoromycota</taxon>
        <taxon>Mortierellomycotina</taxon>
        <taxon>Mortierellomycetes</taxon>
        <taxon>Mortierellales</taxon>
        <taxon>Mortierellaceae</taxon>
        <taxon>Lunasporangiospora</taxon>
    </lineage>
</organism>
<dbReference type="Proteomes" id="UP000780801">
    <property type="component" value="Unassembled WGS sequence"/>
</dbReference>
<keyword evidence="4" id="KW-1185">Reference proteome</keyword>
<dbReference type="GO" id="GO:0005524">
    <property type="term" value="F:ATP binding"/>
    <property type="evidence" value="ECO:0007669"/>
    <property type="project" value="UniProtKB-UniRule"/>
</dbReference>
<keyword evidence="1" id="KW-0067">ATP-binding</keyword>
<dbReference type="SUPFAM" id="SSF56112">
    <property type="entry name" value="Protein kinase-like (PK-like)"/>
    <property type="match status" value="1"/>
</dbReference>
<feature type="non-terminal residue" evidence="3">
    <location>
        <position position="61"/>
    </location>
</feature>
<dbReference type="AlphaFoldDB" id="A0A9P6EWU8"/>
<reference evidence="3" key="1">
    <citation type="journal article" date="2020" name="Fungal Divers.">
        <title>Resolving the Mortierellaceae phylogeny through synthesis of multi-gene phylogenetics and phylogenomics.</title>
        <authorList>
            <person name="Vandepol N."/>
            <person name="Liber J."/>
            <person name="Desiro A."/>
            <person name="Na H."/>
            <person name="Kennedy M."/>
            <person name="Barry K."/>
            <person name="Grigoriev I.V."/>
            <person name="Miller A.N."/>
            <person name="O'Donnell K."/>
            <person name="Stajich J.E."/>
            <person name="Bonito G."/>
        </authorList>
    </citation>
    <scope>NUCLEOTIDE SEQUENCE</scope>
    <source>
        <strain evidence="3">KOD1015</strain>
    </source>
</reference>
<dbReference type="EMBL" id="JAABOA010007845">
    <property type="protein sequence ID" value="KAF9537173.1"/>
    <property type="molecule type" value="Genomic_DNA"/>
</dbReference>
<proteinExistence type="predicted"/>
<dbReference type="InterPro" id="IPR011009">
    <property type="entry name" value="Kinase-like_dom_sf"/>
</dbReference>
<dbReference type="OrthoDB" id="541276at2759"/>
<name>A0A9P6EWU8_9FUNG</name>
<keyword evidence="1" id="KW-0547">Nucleotide-binding</keyword>